<gene>
    <name evidence="2" type="ORF">SERLA73DRAFT_178111</name>
</gene>
<evidence type="ECO:0000313" key="3">
    <source>
        <dbReference type="Proteomes" id="UP000008063"/>
    </source>
</evidence>
<dbReference type="AlphaFoldDB" id="F8PQK8"/>
<dbReference type="OMA" id="DSCTECE"/>
<organism evidence="3">
    <name type="scientific">Serpula lacrymans var. lacrymans (strain S7.3)</name>
    <name type="common">Dry rot fungus</name>
    <dbReference type="NCBI Taxonomy" id="936435"/>
    <lineage>
        <taxon>Eukaryota</taxon>
        <taxon>Fungi</taxon>
        <taxon>Dikarya</taxon>
        <taxon>Basidiomycota</taxon>
        <taxon>Agaricomycotina</taxon>
        <taxon>Agaricomycetes</taxon>
        <taxon>Agaricomycetidae</taxon>
        <taxon>Boletales</taxon>
        <taxon>Coniophorineae</taxon>
        <taxon>Serpulaceae</taxon>
        <taxon>Serpula</taxon>
    </lineage>
</organism>
<feature type="compositionally biased region" description="Low complexity" evidence="1">
    <location>
        <begin position="55"/>
        <end position="88"/>
    </location>
</feature>
<name>F8PQK8_SERL3</name>
<evidence type="ECO:0000313" key="2">
    <source>
        <dbReference type="EMBL" id="EGO02256.1"/>
    </source>
</evidence>
<accession>F8PQK8</accession>
<reference evidence="3" key="1">
    <citation type="journal article" date="2011" name="Science">
        <title>The plant cell wall-decomposing machinery underlies the functional diversity of forest fungi.</title>
        <authorList>
            <person name="Eastwood D.C."/>
            <person name="Floudas D."/>
            <person name="Binder M."/>
            <person name="Majcherczyk A."/>
            <person name="Schneider P."/>
            <person name="Aerts A."/>
            <person name="Asiegbu F.O."/>
            <person name="Baker S.E."/>
            <person name="Barry K."/>
            <person name="Bendiksby M."/>
            <person name="Blumentritt M."/>
            <person name="Coutinho P.M."/>
            <person name="Cullen D."/>
            <person name="de Vries R.P."/>
            <person name="Gathman A."/>
            <person name="Goodell B."/>
            <person name="Henrissat B."/>
            <person name="Ihrmark K."/>
            <person name="Kauserud H."/>
            <person name="Kohler A."/>
            <person name="LaButti K."/>
            <person name="Lapidus A."/>
            <person name="Lavin J.L."/>
            <person name="Lee Y.-H."/>
            <person name="Lindquist E."/>
            <person name="Lilly W."/>
            <person name="Lucas S."/>
            <person name="Morin E."/>
            <person name="Murat C."/>
            <person name="Oguiza J.A."/>
            <person name="Park J."/>
            <person name="Pisabarro A.G."/>
            <person name="Riley R."/>
            <person name="Rosling A."/>
            <person name="Salamov A."/>
            <person name="Schmidt O."/>
            <person name="Schmutz J."/>
            <person name="Skrede I."/>
            <person name="Stenlid J."/>
            <person name="Wiebenga A."/>
            <person name="Xie X."/>
            <person name="Kuees U."/>
            <person name="Hibbett D.S."/>
            <person name="Hoffmeister D."/>
            <person name="Hoegberg N."/>
            <person name="Martin F."/>
            <person name="Grigoriev I.V."/>
            <person name="Watkinson S.C."/>
        </authorList>
    </citation>
    <scope>NUCLEOTIDE SEQUENCE [LARGE SCALE GENOMIC DNA]</scope>
    <source>
        <strain evidence="3">strain S7.3</strain>
    </source>
</reference>
<keyword evidence="3" id="KW-1185">Reference proteome</keyword>
<evidence type="ECO:0000256" key="1">
    <source>
        <dbReference type="SAM" id="MobiDB-lite"/>
    </source>
</evidence>
<dbReference type="InParanoid" id="F8PQK8"/>
<protein>
    <submittedName>
        <fullName evidence="2">Uncharacterized protein</fullName>
    </submittedName>
</protein>
<proteinExistence type="predicted"/>
<dbReference type="STRING" id="936435.F8PQK8"/>
<dbReference type="Proteomes" id="UP000008063">
    <property type="component" value="Unassembled WGS sequence"/>
</dbReference>
<feature type="compositionally biased region" description="Polar residues" evidence="1">
    <location>
        <begin position="23"/>
        <end position="54"/>
    </location>
</feature>
<dbReference type="EMBL" id="GL945477">
    <property type="protein sequence ID" value="EGO02256.1"/>
    <property type="molecule type" value="Genomic_DNA"/>
</dbReference>
<feature type="compositionally biased region" description="Low complexity" evidence="1">
    <location>
        <begin position="98"/>
        <end position="121"/>
    </location>
</feature>
<dbReference type="HOGENOM" id="CLU_056018_0_0_1"/>
<sequence>MQPAKDPPSAKQAPVRGRVVSSRYLTATTASSRNHTKSSIPVQDNKSTNTRNPASSSLKKSQNVSSISTSKKPATSALGAAPSSAGADPTRRVVSKPVNASTGASSSVSASRSSASTVTVTKKQELPSTASDPLQVAAQLHAWSYMASELDASLYDAKSKASIALGSREKELEAAESDIADQRIRFETERRLQFLDELATDPLARELPPLIQQFLRHGETCKRVTAEALRLGAHGGRNDVCGDQTSPVSRYNDISDQLHCLYIEGVTIERSLVCLLEANSLDAQSLVRPPLTACLALLRARMANITSAGSLVLSCKDNMGLNLQLESLRLHP</sequence>
<feature type="region of interest" description="Disordered" evidence="1">
    <location>
        <begin position="1"/>
        <end position="126"/>
    </location>
</feature>